<comment type="caution">
    <text evidence="1">The sequence shown here is derived from an EMBL/GenBank/DDBJ whole genome shotgun (WGS) entry which is preliminary data.</text>
</comment>
<accession>A0ABS9X786</accession>
<name>A0ABS9X786_9GAMM</name>
<reference evidence="1" key="1">
    <citation type="submission" date="2022-01" db="EMBL/GenBank/DDBJ databases">
        <title>Colwellia maritima, isolated from seawater.</title>
        <authorList>
            <person name="Kristyanto S."/>
            <person name="Jung J."/>
            <person name="Jeon C.O."/>
        </authorList>
    </citation>
    <scope>NUCLEOTIDE SEQUENCE</scope>
    <source>
        <strain evidence="1">MSW7</strain>
    </source>
</reference>
<proteinExistence type="predicted"/>
<gene>
    <name evidence="1" type="ORF">L3081_25085</name>
</gene>
<protein>
    <submittedName>
        <fullName evidence="1">Uncharacterized protein</fullName>
    </submittedName>
</protein>
<organism evidence="1 2">
    <name type="scientific">Colwellia maritima</name>
    <dbReference type="NCBI Taxonomy" id="2912588"/>
    <lineage>
        <taxon>Bacteria</taxon>
        <taxon>Pseudomonadati</taxon>
        <taxon>Pseudomonadota</taxon>
        <taxon>Gammaproteobacteria</taxon>
        <taxon>Alteromonadales</taxon>
        <taxon>Colwelliaceae</taxon>
        <taxon>Colwellia</taxon>
    </lineage>
</organism>
<dbReference type="Proteomes" id="UP001139646">
    <property type="component" value="Unassembled WGS sequence"/>
</dbReference>
<evidence type="ECO:0000313" key="1">
    <source>
        <dbReference type="EMBL" id="MCI2286100.1"/>
    </source>
</evidence>
<keyword evidence="2" id="KW-1185">Reference proteome</keyword>
<evidence type="ECO:0000313" key="2">
    <source>
        <dbReference type="Proteomes" id="UP001139646"/>
    </source>
</evidence>
<dbReference type="EMBL" id="JAKKSL010000007">
    <property type="protein sequence ID" value="MCI2286100.1"/>
    <property type="molecule type" value="Genomic_DNA"/>
</dbReference>
<dbReference type="RefSeq" id="WP_242289299.1">
    <property type="nucleotide sequence ID" value="NZ_JAKKSL010000007.1"/>
</dbReference>
<sequence>MSKALPKCSECGCSPCSYRELATTAIRFDLTNNKFDEAGQYMHPNKTGVQHTGFNYHFEEKAIEIESELEQPERSGKVEAQCSCGHIWILRNFSTIDALIDLHGFNKGKKYEVWMPSMRFTSKCVG</sequence>